<evidence type="ECO:0000313" key="1">
    <source>
        <dbReference type="EMBL" id="KAJ0035322.1"/>
    </source>
</evidence>
<comment type="caution">
    <text evidence="1">The sequence shown here is derived from an EMBL/GenBank/DDBJ whole genome shotgun (WGS) entry which is preliminary data.</text>
</comment>
<evidence type="ECO:0000313" key="2">
    <source>
        <dbReference type="Proteomes" id="UP001163603"/>
    </source>
</evidence>
<gene>
    <name evidence="1" type="ORF">Pint_25666</name>
</gene>
<organism evidence="1 2">
    <name type="scientific">Pistacia integerrima</name>
    <dbReference type="NCBI Taxonomy" id="434235"/>
    <lineage>
        <taxon>Eukaryota</taxon>
        <taxon>Viridiplantae</taxon>
        <taxon>Streptophyta</taxon>
        <taxon>Embryophyta</taxon>
        <taxon>Tracheophyta</taxon>
        <taxon>Spermatophyta</taxon>
        <taxon>Magnoliopsida</taxon>
        <taxon>eudicotyledons</taxon>
        <taxon>Gunneridae</taxon>
        <taxon>Pentapetalae</taxon>
        <taxon>rosids</taxon>
        <taxon>malvids</taxon>
        <taxon>Sapindales</taxon>
        <taxon>Anacardiaceae</taxon>
        <taxon>Pistacia</taxon>
    </lineage>
</organism>
<proteinExistence type="predicted"/>
<dbReference type="EMBL" id="CM047742">
    <property type="protein sequence ID" value="KAJ0035322.1"/>
    <property type="molecule type" value="Genomic_DNA"/>
</dbReference>
<accession>A0ACC0YHG2</accession>
<name>A0ACC0YHG2_9ROSI</name>
<keyword evidence="2" id="KW-1185">Reference proteome</keyword>
<protein>
    <submittedName>
        <fullName evidence="1">Uncharacterized protein</fullName>
    </submittedName>
</protein>
<sequence length="47" mass="5292">MLDPPLATPLLDVHDKLIFIMDVAFSCLDSNSESRPTMQIVCQRLCN</sequence>
<reference evidence="2" key="1">
    <citation type="journal article" date="2023" name="G3 (Bethesda)">
        <title>Genome assembly and association tests identify interacting loci associated with vigor, precocity, and sex in interspecific pistachio rootstocks.</title>
        <authorList>
            <person name="Palmer W."/>
            <person name="Jacygrad E."/>
            <person name="Sagayaradj S."/>
            <person name="Cavanaugh K."/>
            <person name="Han R."/>
            <person name="Bertier L."/>
            <person name="Beede B."/>
            <person name="Kafkas S."/>
            <person name="Golino D."/>
            <person name="Preece J."/>
            <person name="Michelmore R."/>
        </authorList>
    </citation>
    <scope>NUCLEOTIDE SEQUENCE [LARGE SCALE GENOMIC DNA]</scope>
</reference>
<dbReference type="Proteomes" id="UP001163603">
    <property type="component" value="Chromosome 7"/>
</dbReference>